<evidence type="ECO:0000313" key="2">
    <source>
        <dbReference type="EMBL" id="AEI37932.1"/>
    </source>
</evidence>
<accession>F8ET28</accession>
<dbReference type="HOGENOM" id="CLU_1610162_0_0_5"/>
<dbReference type="InterPro" id="IPR003325">
    <property type="entry name" value="TerD"/>
</dbReference>
<name>F8ET28_ZYMMT</name>
<dbReference type="EMBL" id="CP002865">
    <property type="protein sequence ID" value="AEI37932.1"/>
    <property type="molecule type" value="Genomic_DNA"/>
</dbReference>
<reference evidence="2 3" key="1">
    <citation type="journal article" date="2011" name="J. Bacteriol.">
        <title>Genome sequence of the ethanol-producing Zymomonas mobilis subsp. pomaceae lectotype strain ATCC 29192.</title>
        <authorList>
            <person name="Kouvelis V.N."/>
            <person name="Davenport K.W."/>
            <person name="Brettin T.S."/>
            <person name="Bruce D."/>
            <person name="Detter C."/>
            <person name="Han C.S."/>
            <person name="Nolan M."/>
            <person name="Tapia R."/>
            <person name="Damoulaki A."/>
            <person name="Kyrpides N.C."/>
            <person name="Typas M.A."/>
            <person name="Pappas K.M."/>
        </authorList>
    </citation>
    <scope>NUCLEOTIDE SEQUENCE [LARGE SCALE GENOMIC DNA]</scope>
    <source>
        <strain evidence="3">ATCC 29192 / DSM 22645 / JCM 10191 / CCUG 17912 / NBRC 13757 / NCIMB 11200 / NRRL B-4491 / Barker I</strain>
    </source>
</reference>
<sequence>MIVRGQRFDLTNQRQIIDFEIAKPELIPEGALQLMTIPVDAQEHAISDWSLGDKIQGVSFLKKSSSLRLVIDTASISASIAALIVVIHTDKPGMIRVKLNRAGNIFVRVNNALFDLSEYTEGRALVAFSIYRRGSIWRFRAIGESFNTGLEALYSRYIIDRTDTP</sequence>
<evidence type="ECO:0000313" key="3">
    <source>
        <dbReference type="Proteomes" id="UP000000491"/>
    </source>
</evidence>
<dbReference type="STRING" id="579138.Zymop_1036"/>
<organism evidence="2 3">
    <name type="scientific">Zymomonas mobilis subsp. pomaceae (strain ATCC 29192 / DSM 22645 / JCM 10191 / CCUG 17912 / NBRC 13757 / NCIMB 11200 / NRRL B-4491 / Barker I)</name>
    <dbReference type="NCBI Taxonomy" id="579138"/>
    <lineage>
        <taxon>Bacteria</taxon>
        <taxon>Pseudomonadati</taxon>
        <taxon>Pseudomonadota</taxon>
        <taxon>Alphaproteobacteria</taxon>
        <taxon>Sphingomonadales</taxon>
        <taxon>Zymomonadaceae</taxon>
        <taxon>Zymomonas</taxon>
    </lineage>
</organism>
<gene>
    <name evidence="2" type="ordered locus">Zymop_1036</name>
</gene>
<proteinExistence type="predicted"/>
<dbReference type="Gene3D" id="2.60.60.30">
    <property type="entry name" value="sav2460 like domains"/>
    <property type="match status" value="1"/>
</dbReference>
<dbReference type="AlphaFoldDB" id="F8ET28"/>
<dbReference type="Proteomes" id="UP000000491">
    <property type="component" value="Chromosome"/>
</dbReference>
<evidence type="ECO:0000259" key="1">
    <source>
        <dbReference type="Pfam" id="PF02342"/>
    </source>
</evidence>
<feature type="domain" description="TerD" evidence="1">
    <location>
        <begin position="68"/>
        <end position="157"/>
    </location>
</feature>
<dbReference type="Pfam" id="PF02342">
    <property type="entry name" value="TerD"/>
    <property type="match status" value="1"/>
</dbReference>
<protein>
    <recommendedName>
        <fullName evidence="1">TerD domain-containing protein</fullName>
    </recommendedName>
</protein>
<dbReference type="KEGG" id="zmp:Zymop_1036"/>
<dbReference type="PATRIC" id="fig|579138.3.peg.1098"/>